<dbReference type="InterPro" id="IPR011992">
    <property type="entry name" value="EF-hand-dom_pair"/>
</dbReference>
<dbReference type="PRINTS" id="PR00795">
    <property type="entry name" value="RYANODINER"/>
</dbReference>
<dbReference type="PROSITE" id="PS50919">
    <property type="entry name" value="MIR"/>
    <property type="match status" value="3"/>
</dbReference>
<evidence type="ECO:0000259" key="18">
    <source>
        <dbReference type="PROSITE" id="PS50222"/>
    </source>
</evidence>
<dbReference type="Pfam" id="PF06459">
    <property type="entry name" value="RR_TM4-6"/>
    <property type="match status" value="1"/>
</dbReference>
<feature type="region of interest" description="Disordered" evidence="15">
    <location>
        <begin position="3340"/>
        <end position="3359"/>
    </location>
</feature>
<keyword evidence="5 16" id="KW-0812">Transmembrane</keyword>
<feature type="region of interest" description="Disordered" evidence="15">
    <location>
        <begin position="4327"/>
        <end position="4368"/>
    </location>
</feature>
<dbReference type="SMART" id="SM00472">
    <property type="entry name" value="MIR"/>
    <property type="match status" value="4"/>
</dbReference>
<dbReference type="Gene3D" id="1.10.490.160">
    <property type="match status" value="2"/>
</dbReference>
<evidence type="ECO:0000256" key="5">
    <source>
        <dbReference type="ARBA" id="ARBA00022692"/>
    </source>
</evidence>
<dbReference type="InterPro" id="IPR001870">
    <property type="entry name" value="B30.2/SPRY"/>
</dbReference>
<evidence type="ECO:0000256" key="4">
    <source>
        <dbReference type="ARBA" id="ARBA00022673"/>
    </source>
</evidence>
<dbReference type="GO" id="GO:0005262">
    <property type="term" value="F:calcium channel activity"/>
    <property type="evidence" value="ECO:0007669"/>
    <property type="project" value="UniProtKB-KW"/>
</dbReference>
<keyword evidence="9 16" id="KW-1133">Transmembrane helix</keyword>
<keyword evidence="10" id="KW-0406">Ion transport</keyword>
<feature type="transmembrane region" description="Helical" evidence="16">
    <location>
        <begin position="4453"/>
        <end position="4479"/>
    </location>
</feature>
<protein>
    <recommendedName>
        <fullName evidence="22">Ryanodine receptor 3</fullName>
    </recommendedName>
</protein>
<evidence type="ECO:0000256" key="15">
    <source>
        <dbReference type="SAM" id="MobiDB-lite"/>
    </source>
</evidence>
<keyword evidence="3" id="KW-0109">Calcium transport</keyword>
<dbReference type="InterPro" id="IPR015925">
    <property type="entry name" value="Ryanodine_IP3_receptor"/>
</dbReference>
<dbReference type="Pfam" id="PF02815">
    <property type="entry name" value="MIR"/>
    <property type="match status" value="1"/>
</dbReference>
<dbReference type="Gene3D" id="6.20.350.10">
    <property type="match status" value="1"/>
</dbReference>
<dbReference type="FunFam" id="2.60.120.920:FF:000002">
    <property type="entry name" value="ryanodine receptor isoform X2"/>
    <property type="match status" value="1"/>
</dbReference>
<feature type="transmembrane region" description="Helical" evidence="16">
    <location>
        <begin position="4603"/>
        <end position="4628"/>
    </location>
</feature>
<evidence type="ECO:0000256" key="3">
    <source>
        <dbReference type="ARBA" id="ARBA00022568"/>
    </source>
</evidence>
<feature type="domain" description="MIR" evidence="19">
    <location>
        <begin position="279"/>
        <end position="340"/>
    </location>
</feature>
<evidence type="ECO:0008006" key="22">
    <source>
        <dbReference type="Google" id="ProtNLM"/>
    </source>
</evidence>
<evidence type="ECO:0000256" key="13">
    <source>
        <dbReference type="ARBA" id="ARBA00023303"/>
    </source>
</evidence>
<dbReference type="GO" id="GO:0033017">
    <property type="term" value="C:sarcoplasmic reticulum membrane"/>
    <property type="evidence" value="ECO:0007669"/>
    <property type="project" value="UniProtKB-SubCell"/>
</dbReference>
<dbReference type="Pfam" id="PF00622">
    <property type="entry name" value="SPRY"/>
    <property type="match status" value="3"/>
</dbReference>
<dbReference type="Gene3D" id="1.10.238.10">
    <property type="entry name" value="EF-hand"/>
    <property type="match status" value="1"/>
</dbReference>
<feature type="domain" description="B30.2/SPRY" evidence="17">
    <location>
        <begin position="1260"/>
        <end position="1468"/>
    </location>
</feature>
<evidence type="ECO:0000256" key="8">
    <source>
        <dbReference type="ARBA" id="ARBA00022951"/>
    </source>
</evidence>
<evidence type="ECO:0000256" key="2">
    <source>
        <dbReference type="ARBA" id="ARBA00022448"/>
    </source>
</evidence>
<accession>A0ABD0VY94</accession>
<feature type="transmembrane region" description="Helical" evidence="16">
    <location>
        <begin position="4651"/>
        <end position="4673"/>
    </location>
</feature>
<evidence type="ECO:0000256" key="12">
    <source>
        <dbReference type="ARBA" id="ARBA00023286"/>
    </source>
</evidence>
<dbReference type="FunFam" id="1.10.238.10:FF:000040">
    <property type="entry name" value="Ryanodine receptor 2"/>
    <property type="match status" value="1"/>
</dbReference>
<name>A0ABD0VY94_UMBPY</name>
<dbReference type="Proteomes" id="UP001557470">
    <property type="component" value="Unassembled WGS sequence"/>
</dbReference>
<dbReference type="InterPro" id="IPR014821">
    <property type="entry name" value="Ins145_P3_rcpt"/>
</dbReference>
<sequence length="4851" mass="548212">MAESGEGEDEIQFLRTDDEVVLQSVATIQKENRKFCLAVEGLGNRLCFLEPTSEAKHIPPDLCICCFILEQSLSVRALQEMLAHTGPNEGQANHEKWAAQGGGHRTLLYGHAILLRHSFSGMYLTCLKTSRSLTDKLSFDVGLQEDSIGEACWWTIHPASKQRSEGEKVRIGDDLILVSVSTERYLHLSISNDSFQVDASFMQTLWNVQPTCSGSNVAVGFLCGGHVMRLCHGHDESLTIPGSKASEMEQRIVNYEMGKGTSRARSLWRLEPLRIGWSGSHIRYGQAFRLRHLSTGHYLALAEDQSLVLQEREKSNTKTTAFCFRATKEKIEAGTKIRDIEGMGAAEIKYGDSVCFVMHVATGLWLSYQAPDAKASRIGPLKRRACLHAEGHMDDGLTLQRCQHEEARAVRIIRNTTVLFSQFIRGLDSIAGDKNVEVPLPDFDEVLQTLDDLIEYFKQPDAELEHEEKQTLLRSLIKRQDLFKEEGMLSLLVKCIDRLNLYNSAAHFGEHAGEEAGAAWKNILNLLYELLASLIKGNRNNCTQFSKNLDWLVSKLERLESSSGILEVLHCILIESPEALNIIQKAHIKSIISLLYKHGRNHKILDVLCSLCVCNGVAVRANQNLICDHLLPKRDLLLQTRLVNDVQSMRPNIFLGVAEGSAQYKKWYYELVIDQVDHFVTSEPSHLRVGWATSKGYAPYPGGGEGWGGNGVGDDLYSYSYDGLYLWSGRIPRAVASINQHLLNSDDVVSCCLDLGAPSISFRINGQPVQGMFEDFNTDGFFFPVVSFSAGVKVRFLLGGRHGDFKFLPPAGYSPCYEALLPKEKMSVEAVKDYKRDHGGVRDLLGTTKLLSQATFIPIPVDTTQIVLPPHLENVRDRLAENIHELWGMNKIELGWSYGKVRDDNKRQHPCLVDFTKLPETESNYNLQMSSETLKTLLALGCHVAQDNVSAADDLKKVKLPKEYAMSNGYKPTPLDLSDVKLTAGQEILVDKLAENAHNVWARDRIKQGWTYGIQQDVKTRRNPRLVPYALLDERTKKSNRDSLREAIRTLVGYGYNIDPPDQEACHTMERQSIETIRFFRVEQTYAVKTGKWYFEFEALTGGDMRVGWARPGCRPDFELGMDNQAFVFDGYKGRRMHAGATSFGRQWNSGDVVGCMINMEDKSMIFTLNGELLITNKGSELCFIDFDREDGFIPVCCLSQSQVGRMNLGKDASSFKYYTMCGLQEGFEPFAVNMNREITMWFSKRLPTFVNIPKDHPHIEVMRIDGTVDNPPCLKVTHKTFGTQQSNSDMLFCRLSMPVEFHARNINPEESQKLSQPPKEDDYGSITTYFYSVRVFAGQDPASVWVGWVTPDYHYLSRNFSLDKTRTVTVTLGDERGRVHESVRRSNCYMVCAGDVASGSHSNSHSNTDLEIGCFVNLATGLIAFTANGKELDTTYEVESNTKLFPAVFVRPTSANLFQFEFIKIKNAMPLSSAIFKSEQRNPVPQCPPRLDVQTMVSVLWSRMPNHFLTVETARVSERHGWVVQCLEPLQMLAVHIPEENRCLDILELSEDEGLRTFHYHTLKLYCALCALGNTRVAHALCSHLDQSQLFYTINNQYLSGMLREGFYDVLISIHLETAKDSRLMMNNEFIIPVTDATRAIKLFPDEAKRHSLPGVDLSTSLKPRLYFSPLSFITTKKPQHLYSPQIPLAILKEIAIGMLTEAVQGGGSHIRDPVGGSVEYQFVPILKLIGTLLIMGVLSSDEVRQILLLIDPKVFGELEEEVKVEEVPAVTEGEKEDVSSNEEKAVEAGEEDTKEVKPQVKGLLEKTLPESVKRQMCQLLHYFCDCELKQRIEAIVSFSDSFVSKLQFNQKFRYNELMLALNMSAAITAKKTKEFRSPPQEQINILLNFAAGDDCPCPEEIREDLYSFHDELKLHCGIPVNDEEEEQDTSLKGRLLALLYKIKGPPKKQEEQPTEEEQAAPTNLKELISHTMASWAQECSIQDPELVRVMFSLLRRQYDGIGALLRALRKSYTISAASVLDCVNLLASLGQIRSLLSVRMGKEEEKLMIDGLGDIMNNKVFYQHPNLMRVLGMHETVMEVMVNVLGGDKSQEIAFPKMVASCCRFLCYFCRISRQNQKAMFDHLSYLLENSSVGLASPAMRGSTPLDVAASSVMDNNSLALALEEPDLEKVVTYLAGCGLQSCAMLLAKGYPDIGWNPIEGERYLSFLRFAVFCNGESVEENSNVVVKLLIRRPECFGPALRGEGGNGLLAAMLEAIKISENPALDLPSTAKAQPAGSGEDVEEEEVAHTGNAIMSFYSALIDLLGRCAPEMHLINKGKGEALRIRAILRSLVPTTDLVGIISIPLKMPVVNKDGTVTEPDMSASFCPDHKAPMVLFLDRVYGVEDQSFLLHLLEVGFLPDLRASASLDTDVLSTTETALAMNRYIGSAVLPLLTRCADQFAGTEHYAPLIDSTLHTIYRLSKGRSLTKAQRDSIEECLLAICKNLRPSMMQQLLRRLVFDVPLLTEYCKMPLRLLSEHYEQNWKYYCVPSVLGLSGMASEEELLLTKKLFWGIFDSLSTKKFDSDLFKTAMACLSAIAGAVPPDYVDASHGATLEKQVSVDTQGNFDPKPVNTANISLPEKLEYIANKFAEQSHIRWTSEKVAAGWKPGESLDEEAKTHPLLKPYKSLSEKDRETYRWPVKESLKSMLAMAWNIERTKEGESMLIEKQSKMSESTQDNDNEFIPESPMDLGNITLSRELQGMVEIVAENYHNIWAKKKKAELNSKGGGTHPLLVPYDTLTSKEKSRDRGKAQDLFRFLQINGFTISRGVKDMEQESSSMEKRFAYTFLKRLLKYLDSAQEFIAHLEAMATSGKTEKSPHDQQIKFFAKVLLPLIDTYFKNHSMFFLSTPSQNLSSSGYASNKEKEMVTSLFCKMAALVRHRISLFGSDTGIMVSCLLILAHSLDTRTVMKSGSELVKAGVRTLFENAAEDLEKTMEMLKLGKFSHSRSQMKCLAQNITYATTALLPILTGLFEHITMHKFGVHLLVDDVQLSCYRIVTCLYSLGIGKYIYVERHLPAIGECLATLVGAMPVAFLEPELNAHNPLSVFNTKTPRERAILSMPDSVVEMCPEMPHLDGLLKDINDISESGARYTEMPQVIEVILPMLCTYLSHWWEKGPENSAPDTPCCTTVCSNHLSIILGNILKILNNNLGIDDAPWMKRIAVYSQPIICKAAADLLKSHFLPTLEKLRKKTVKVAAEEELLKADIKGDTQEAELVILDEFAVLCRDLYAFYPMLIRYVDNNRSRWLKWPDAQSNELFNMVAEIFILWCKSHNFKREEQNFVVQNEINNLSFLTGESKTKMSKSGGDQDRKHKKRRGELYSVQTSLIVAALKKMLPIGLNMCTPGDQELISLAKIRYSLKDTDEEVKDNLRANLHLRDKSEDLAVQWQMNLYKDVVVGSEEPADSEHIVERVQSISAAVYHLEQVEQPLRIKKLVMQKLLSKQRKRAVVACFRMAPLYNLPRHRSINLFMLGYQRLWIEAEDYSFEEKLVQDLAKTPMKIVEEEEEEEVQIQPDPLHQLILHFSHNALTERSFLEEDPLYIAYADMMAKSCAEDEEETEEEGKEKTFEEKEMEKQKILYQQARLHARGAAEMVLQMISASKGRLGPMVTCTLKLGISILNGGNVLVQQKMLDYLKEKRDAGFFKSLSGLMQSCSVLDLNAFERQNKAEGLGMVTEEGSSSKVLTNDDFTKDLFRFLQLLCEGHNGDFQNFLRTQTGNTTTVNIIISTVDYLLRLQESISDFYWYYSGKDVIDEHGQVNFSKALAVTKQIFNSLTEYIQGPCIGNQQSLAHSRLWDAVVGFLHVFANMQMKLSQDSSQIELLKELMDLQKDMVVMMLSLLEGNVVNGTIGKQMVDTLVESSSNMEMILKFFDMFLKIKDLTTSDSFKEYDPDNKGVISKKDFQRSMENQKQYTQSEIEFLLSCAEADENDMFNYEEFVERFHEPAKDIGFNVAVLLTNLSEHMPHDSRLATFLEPAESVLNYFEPYLGRIEIMGGGKRIERVYFEISESSRTQWEKPQVKESKRQFIFDVVNEGGESEKMEMFVNFCEDTIFEMQLASQISEPDVVERPDEEEEEVHSFLDELAEEQEESELEASSAFNMACVSAKKKFAKFKQALTFKNLKKKYKKFKKLTIKEMIQGFFSFFWMLFTGFFKGIYSVIFGFFHLIWSSMFGGGLVEGAKNMKVTDILGNMPDPTQFGIHGDVLETEKAEVGDSVSGGTDQAVVSVDKADQDILMELINPPPKKEGLKHVDPGLGDFAESQIVEKKNLTSAVEKKKAATAVELKECEPEKADTEKKEKEDKTKEVEPKEVAAEEKPAPKSRTDQSKEAPSSFFASFFVGLEVYQTKMLNTLARNFYNMRFLALFVAFAINFILLFYRVTGGDDDEDDSWSSSDDEDESDSEYFVLEESTGYMAPMLCFLALFHTALSVLCLVGYYFLKVPLVVFKREKGIARKLEFDGLYITEQPSDDDITGQWDRLVINTPSFPNNYWDKFIKRKVINKYGDMYGAVRIAELLGLDKSALDFDPTQETVAEEASLVSWLSSIDTKYHIWKMGVVLTDNSFLYLIWYATMSILGHFNNFFFAAHLLDIAMGFKTLRTILSSVTHNGKQLVLTVGLLAVVVYLYTVVAFNFFRKFYNKSEDEAAPDMKCEDMMTCYLFHLYAGVRAGGGIGDELEDPAGDPYELWRILFDITFFFFVIVILLAIIQGLIIDAFGELRDQQEQVKEDMETKCFICGIGNDYFDTTPHGFETHTLQEHNLANYLFFLMYLINKDETEHTGQESYVWKMYQERCWDFFPAGDCFRKQYEDLLG</sequence>
<dbReference type="Pfam" id="PF01365">
    <property type="entry name" value="RYDR_ITPR"/>
    <property type="match status" value="2"/>
</dbReference>
<feature type="region of interest" description="Disordered" evidence="15">
    <location>
        <begin position="1771"/>
        <end position="1794"/>
    </location>
</feature>
<organism evidence="20 21">
    <name type="scientific">Umbra pygmaea</name>
    <name type="common">Eastern mudminnow</name>
    <dbReference type="NCBI Taxonomy" id="75934"/>
    <lineage>
        <taxon>Eukaryota</taxon>
        <taxon>Metazoa</taxon>
        <taxon>Chordata</taxon>
        <taxon>Craniata</taxon>
        <taxon>Vertebrata</taxon>
        <taxon>Euteleostomi</taxon>
        <taxon>Actinopterygii</taxon>
        <taxon>Neopterygii</taxon>
        <taxon>Teleostei</taxon>
        <taxon>Protacanthopterygii</taxon>
        <taxon>Esociformes</taxon>
        <taxon>Umbridae</taxon>
        <taxon>Umbra</taxon>
    </lineage>
</organism>
<dbReference type="Gene3D" id="1.25.10.30">
    <property type="entry name" value="IP3 receptor type 1 binding core, RIH domain"/>
    <property type="match status" value="1"/>
</dbReference>
<keyword evidence="6" id="KW-0677">Repeat</keyword>
<dbReference type="InterPro" id="IPR013333">
    <property type="entry name" value="Ryan_recept"/>
</dbReference>
<dbReference type="InterPro" id="IPR035762">
    <property type="entry name" value="SPRY3_RyR"/>
</dbReference>
<dbReference type="Pfam" id="PF08454">
    <property type="entry name" value="RIH_assoc"/>
    <property type="match status" value="1"/>
</dbReference>
<keyword evidence="11 16" id="KW-0472">Membrane</keyword>
<feature type="transmembrane region" description="Helical" evidence="16">
    <location>
        <begin position="4732"/>
        <end position="4755"/>
    </location>
</feature>
<dbReference type="FunFam" id="1.10.490.160:FF:000003">
    <property type="entry name" value="Ryanodine receptor, isoform E"/>
    <property type="match status" value="1"/>
</dbReference>
<dbReference type="CDD" id="cd12877">
    <property type="entry name" value="SPRY1_RyR"/>
    <property type="match status" value="1"/>
</dbReference>
<gene>
    <name evidence="20" type="ORF">UPYG_G00350230</name>
</gene>
<dbReference type="SUPFAM" id="SSF47473">
    <property type="entry name" value="EF-hand"/>
    <property type="match status" value="1"/>
</dbReference>
<dbReference type="Gene3D" id="2.60.120.920">
    <property type="match status" value="3"/>
</dbReference>
<evidence type="ECO:0000259" key="17">
    <source>
        <dbReference type="PROSITE" id="PS50188"/>
    </source>
</evidence>
<dbReference type="InterPro" id="IPR003877">
    <property type="entry name" value="SPRY_dom"/>
</dbReference>
<keyword evidence="21" id="KW-1185">Reference proteome</keyword>
<dbReference type="CDD" id="cd12879">
    <property type="entry name" value="SPRY3_RyR"/>
    <property type="match status" value="1"/>
</dbReference>
<dbReference type="PANTHER" id="PTHR46399:SF9">
    <property type="entry name" value="RYANODINE RECEPTOR 3"/>
    <property type="match status" value="1"/>
</dbReference>
<evidence type="ECO:0000256" key="16">
    <source>
        <dbReference type="SAM" id="Phobius"/>
    </source>
</evidence>
<dbReference type="PANTHER" id="PTHR46399">
    <property type="entry name" value="B30.2/SPRY DOMAIN-CONTAINING PROTEIN"/>
    <property type="match status" value="1"/>
</dbReference>
<dbReference type="Gene3D" id="1.10.287.70">
    <property type="match status" value="1"/>
</dbReference>
<dbReference type="SMART" id="SM00449">
    <property type="entry name" value="SPRY"/>
    <property type="match status" value="3"/>
</dbReference>
<reference evidence="20 21" key="1">
    <citation type="submission" date="2024-06" db="EMBL/GenBank/DDBJ databases">
        <authorList>
            <person name="Pan Q."/>
            <person name="Wen M."/>
            <person name="Jouanno E."/>
            <person name="Zahm M."/>
            <person name="Klopp C."/>
            <person name="Cabau C."/>
            <person name="Louis A."/>
            <person name="Berthelot C."/>
            <person name="Parey E."/>
            <person name="Roest Crollius H."/>
            <person name="Montfort J."/>
            <person name="Robinson-Rechavi M."/>
            <person name="Bouchez O."/>
            <person name="Lampietro C."/>
            <person name="Lopez Roques C."/>
            <person name="Donnadieu C."/>
            <person name="Postlethwait J."/>
            <person name="Bobe J."/>
            <person name="Verreycken H."/>
            <person name="Guiguen Y."/>
        </authorList>
    </citation>
    <scope>NUCLEOTIDE SEQUENCE [LARGE SCALE GENOMIC DNA]</scope>
    <source>
        <strain evidence="20">Up_M1</strain>
        <tissue evidence="20">Testis</tissue>
    </source>
</reference>
<dbReference type="InterPro" id="IPR013662">
    <property type="entry name" value="RIH_assoc-dom"/>
</dbReference>
<feature type="domain" description="B30.2/SPRY" evidence="17">
    <location>
        <begin position="1019"/>
        <end position="1214"/>
    </location>
</feature>
<dbReference type="FunFam" id="1.10.287.70:FF:000017">
    <property type="entry name" value="ryanodine receptor isoform X2"/>
    <property type="match status" value="1"/>
</dbReference>
<evidence type="ECO:0000256" key="6">
    <source>
        <dbReference type="ARBA" id="ARBA00022737"/>
    </source>
</evidence>
<feature type="domain" description="MIR" evidence="19">
    <location>
        <begin position="104"/>
        <end position="159"/>
    </location>
</feature>
<evidence type="ECO:0000256" key="10">
    <source>
        <dbReference type="ARBA" id="ARBA00023065"/>
    </source>
</evidence>
<dbReference type="InterPro" id="IPR016093">
    <property type="entry name" value="MIR_motif"/>
</dbReference>
<comment type="caution">
    <text evidence="20">The sequence shown here is derived from an EMBL/GenBank/DDBJ whole genome shotgun (WGS) entry which is preliminary data.</text>
</comment>
<evidence type="ECO:0000256" key="1">
    <source>
        <dbReference type="ARBA" id="ARBA00004326"/>
    </source>
</evidence>
<keyword evidence="7" id="KW-0106">Calcium</keyword>
<evidence type="ECO:0000256" key="11">
    <source>
        <dbReference type="ARBA" id="ARBA00023136"/>
    </source>
</evidence>
<dbReference type="SUPFAM" id="SSF49899">
    <property type="entry name" value="Concanavalin A-like lectins/glucanases"/>
    <property type="match status" value="2"/>
</dbReference>
<dbReference type="InterPro" id="IPR043136">
    <property type="entry name" value="B30.2/SPRY_sf"/>
</dbReference>
<dbReference type="FunFam" id="2.80.10.50:FF:000006">
    <property type="entry name" value="Ryanodine receptor 2 (Cardiac)"/>
    <property type="match status" value="1"/>
</dbReference>
<dbReference type="Pfam" id="PF08709">
    <property type="entry name" value="Ins145_P3_rec"/>
    <property type="match status" value="1"/>
</dbReference>
<dbReference type="Gene3D" id="2.80.10.50">
    <property type="match status" value="2"/>
</dbReference>
<dbReference type="InterPro" id="IPR009460">
    <property type="entry name" value="Ryanrecept_TM4-6"/>
</dbReference>
<keyword evidence="2" id="KW-0813">Transport</keyword>
<evidence type="ECO:0000259" key="19">
    <source>
        <dbReference type="PROSITE" id="PS50919"/>
    </source>
</evidence>
<keyword evidence="13" id="KW-0407">Ion channel</keyword>
<dbReference type="InterPro" id="IPR036300">
    <property type="entry name" value="MIR_dom_sf"/>
</dbReference>
<dbReference type="InterPro" id="IPR035764">
    <property type="entry name" value="SPRY2_RyR"/>
</dbReference>
<feature type="domain" description="B30.2/SPRY" evidence="17">
    <location>
        <begin position="578"/>
        <end position="803"/>
    </location>
</feature>
<dbReference type="InterPro" id="IPR000699">
    <property type="entry name" value="RIH_dom"/>
</dbReference>
<dbReference type="Pfam" id="PF00520">
    <property type="entry name" value="Ion_trans"/>
    <property type="match status" value="1"/>
</dbReference>
<dbReference type="SUPFAM" id="SSF100909">
    <property type="entry name" value="IP3 receptor type 1 binding core, domain 2"/>
    <property type="match status" value="2"/>
</dbReference>
<dbReference type="CDD" id="cd12878">
    <property type="entry name" value="SPRY2_RyR"/>
    <property type="match status" value="1"/>
</dbReference>
<dbReference type="FunFam" id="1.25.10.30:FF:000002">
    <property type="entry name" value="ryanodine receptor isoform X2"/>
    <property type="match status" value="1"/>
</dbReference>
<feature type="compositionally biased region" description="Basic and acidic residues" evidence="15">
    <location>
        <begin position="1774"/>
        <end position="1789"/>
    </location>
</feature>
<dbReference type="InterPro" id="IPR005821">
    <property type="entry name" value="Ion_trans_dom"/>
</dbReference>
<dbReference type="InterPro" id="IPR002048">
    <property type="entry name" value="EF_hand_dom"/>
</dbReference>
<dbReference type="FunFam" id="2.60.120.920:FF:000003">
    <property type="entry name" value="ryanodine receptor isoform X2"/>
    <property type="match status" value="1"/>
</dbReference>
<dbReference type="PROSITE" id="PS50222">
    <property type="entry name" value="EF_HAND_2"/>
    <property type="match status" value="1"/>
</dbReference>
<evidence type="ECO:0000256" key="7">
    <source>
        <dbReference type="ARBA" id="ARBA00022837"/>
    </source>
</evidence>
<feature type="domain" description="MIR" evidence="19">
    <location>
        <begin position="166"/>
        <end position="211"/>
    </location>
</feature>
<dbReference type="Pfam" id="PF21119">
    <property type="entry name" value="RYDR_Jsol"/>
    <property type="match status" value="1"/>
</dbReference>
<dbReference type="InterPro" id="IPR003032">
    <property type="entry name" value="Ryanodine_rcpt"/>
</dbReference>
<evidence type="ECO:0000313" key="21">
    <source>
        <dbReference type="Proteomes" id="UP001557470"/>
    </source>
</evidence>
<evidence type="ECO:0000313" key="20">
    <source>
        <dbReference type="EMBL" id="KAL0963139.1"/>
    </source>
</evidence>
<dbReference type="Pfam" id="PF02026">
    <property type="entry name" value="RyR"/>
    <property type="match status" value="4"/>
</dbReference>
<keyword evidence="4" id="KW-0107">Calcium channel</keyword>
<evidence type="ECO:0000256" key="9">
    <source>
        <dbReference type="ARBA" id="ARBA00022989"/>
    </source>
</evidence>
<comment type="subcellular location">
    <subcellularLocation>
        <location evidence="1">Sarcoplasmic reticulum membrane</location>
        <topology evidence="1">Multi-pass membrane protein</topology>
    </subcellularLocation>
</comment>
<feature type="domain" description="EF-hand" evidence="18">
    <location>
        <begin position="3928"/>
        <end position="3954"/>
    </location>
</feature>
<feature type="transmembrane region" description="Helical" evidence="16">
    <location>
        <begin position="4196"/>
        <end position="4218"/>
    </location>
</feature>
<keyword evidence="8" id="KW-0703">Sarcoplasmic reticulum</keyword>
<feature type="transmembrane region" description="Helical" evidence="16">
    <location>
        <begin position="4398"/>
        <end position="4418"/>
    </location>
</feature>
<dbReference type="InterPro" id="IPR013320">
    <property type="entry name" value="ConA-like_dom_sf"/>
</dbReference>
<comment type="catalytic activity">
    <reaction evidence="14">
        <text>Ca(2+)(in) = Ca(2+)(out)</text>
        <dbReference type="Rhea" id="RHEA:29671"/>
        <dbReference type="ChEBI" id="CHEBI:29108"/>
    </reaction>
</comment>
<dbReference type="PROSITE" id="PS50188">
    <property type="entry name" value="B302_SPRY"/>
    <property type="match status" value="3"/>
</dbReference>
<evidence type="ECO:0000256" key="14">
    <source>
        <dbReference type="ARBA" id="ARBA00036634"/>
    </source>
</evidence>
<proteinExistence type="predicted"/>
<dbReference type="SUPFAM" id="SSF82109">
    <property type="entry name" value="MIR domain"/>
    <property type="match status" value="2"/>
</dbReference>
<dbReference type="InterPro" id="IPR035761">
    <property type="entry name" value="SPRY1_RyR"/>
</dbReference>
<dbReference type="InterPro" id="IPR048581">
    <property type="entry name" value="RYDR_Jsol"/>
</dbReference>
<dbReference type="InterPro" id="IPR035910">
    <property type="entry name" value="RyR/IP3R_RIH_dom_sf"/>
</dbReference>
<keyword evidence="12" id="KW-1071">Ligand-gated ion channel</keyword>
<dbReference type="EMBL" id="JAGEUA010000011">
    <property type="protein sequence ID" value="KAL0963139.1"/>
    <property type="molecule type" value="Genomic_DNA"/>
</dbReference>